<evidence type="ECO:0000313" key="2">
    <source>
        <dbReference type="Proteomes" id="UP000283523"/>
    </source>
</evidence>
<dbReference type="InterPro" id="IPR038071">
    <property type="entry name" value="UROD/MetE-like_sf"/>
</dbReference>
<proteinExistence type="predicted"/>
<comment type="caution">
    <text evidence="1">The sequence shown here is derived from an EMBL/GenBank/DDBJ whole genome shotgun (WGS) entry which is preliminary data.</text>
</comment>
<dbReference type="EMBL" id="QXED01000008">
    <property type="protein sequence ID" value="RIV19368.1"/>
    <property type="molecule type" value="Genomic_DNA"/>
</dbReference>
<gene>
    <name evidence="1" type="ORF">DYU11_25010</name>
</gene>
<keyword evidence="2" id="KW-1185">Reference proteome</keyword>
<dbReference type="Proteomes" id="UP000283523">
    <property type="component" value="Unassembled WGS sequence"/>
</dbReference>
<reference evidence="1 2" key="1">
    <citation type="submission" date="2018-08" db="EMBL/GenBank/DDBJ databases">
        <title>Fibrisoma montanum sp. nov., isolated from Danxia mountain soil.</title>
        <authorList>
            <person name="Huang Y."/>
        </authorList>
    </citation>
    <scope>NUCLEOTIDE SEQUENCE [LARGE SCALE GENOMIC DNA]</scope>
    <source>
        <strain evidence="1 2">HYT19</strain>
    </source>
</reference>
<organism evidence="1 2">
    <name type="scientific">Fibrisoma montanum</name>
    <dbReference type="NCBI Taxonomy" id="2305895"/>
    <lineage>
        <taxon>Bacteria</taxon>
        <taxon>Pseudomonadati</taxon>
        <taxon>Bacteroidota</taxon>
        <taxon>Cytophagia</taxon>
        <taxon>Cytophagales</taxon>
        <taxon>Spirosomataceae</taxon>
        <taxon>Fibrisoma</taxon>
    </lineage>
</organism>
<protein>
    <recommendedName>
        <fullName evidence="3">Cobalamin-independent methionine synthase MetE C-terminal/archaeal domain-containing protein</fullName>
    </recommendedName>
</protein>
<dbReference type="Gene3D" id="3.20.20.210">
    <property type="match status" value="1"/>
</dbReference>
<evidence type="ECO:0000313" key="1">
    <source>
        <dbReference type="EMBL" id="RIV19368.1"/>
    </source>
</evidence>
<name>A0A418M100_9BACT</name>
<accession>A0A418M100</accession>
<sequence length="345" mass="38370">MPFADEETCMRRALDVLGPALFCLPDGEIGEKTPAFPKGNRIAWVVYAIEKLTEDKASWQVIKQPVRSPEDGMAINYDGFQKLKPLHSPADMPQHVQLGYDAFFAKSYPVFRQLREEHGFPHLKFQLGVPTGFAMGFAFASPITWLRYTYAFNTVIAREVNAALATAGNDVIVQLEVPPELYAAYKLPAPLIGLALRPIRDLLNKITPGARIGIHLCLGDFHNEALVHPKTLGKMVAFSNRLVEEWPTQHQLDYVHYPFAEGIVPPPTEASHYAPLRDITLPPSARFIAGFVHEKRSLAENKHILESIESAYGQTVDVACSCGLGRRTPEAAEQLMELTAQLTRA</sequence>
<evidence type="ECO:0008006" key="3">
    <source>
        <dbReference type="Google" id="ProtNLM"/>
    </source>
</evidence>
<dbReference type="AlphaFoldDB" id="A0A418M100"/>
<dbReference type="SUPFAM" id="SSF51726">
    <property type="entry name" value="UROD/MetE-like"/>
    <property type="match status" value="1"/>
</dbReference>